<keyword evidence="1" id="KW-0472">Membrane</keyword>
<keyword evidence="1" id="KW-1133">Transmembrane helix</keyword>
<gene>
    <name evidence="2" type="ORF">STHERMO_0818</name>
</gene>
<evidence type="ECO:0000256" key="1">
    <source>
        <dbReference type="SAM" id="Phobius"/>
    </source>
</evidence>
<dbReference type="AlphaFoldDB" id="A0A7U7CA50"/>
<feature type="transmembrane region" description="Helical" evidence="1">
    <location>
        <begin position="12"/>
        <end position="30"/>
    </location>
</feature>
<accession>A0A7U7CA50</accession>
<sequence length="239" mass="28229">MNTIIPFLNSQFISSMIGALLGAGVAVYVAKLQNRQQLKQLKDEHKLQREFFERQEANERERIFLQYTIERAEKSYKILNQLKKAATFFGDESFPLTESDNEDEFQKIFLKLCYTVITPKYYEFIDLKDELLLTLVIQDDVKLSDLKHEVVIEVEKVSKYYNRFIKASTFNEFADIVENFSKETKLIEKCDNLKTYITKYVMDSAFRLVPPEKMAEKISKQKYGETRMKFKVVRDDDNN</sequence>
<dbReference type="RefSeq" id="WP_179972855.1">
    <property type="nucleotide sequence ID" value="NZ_LR822020.1"/>
</dbReference>
<proteinExistence type="predicted"/>
<evidence type="ECO:0000313" key="3">
    <source>
        <dbReference type="Proteomes" id="UP000509791"/>
    </source>
</evidence>
<dbReference type="Proteomes" id="UP000509791">
    <property type="component" value="Chromosome"/>
</dbReference>
<protein>
    <submittedName>
        <fullName evidence="2">Uncharacterized protein</fullName>
    </submittedName>
</protein>
<evidence type="ECO:0000313" key="2">
    <source>
        <dbReference type="EMBL" id="CAD0152099.1"/>
    </source>
</evidence>
<reference evidence="2 3" key="1">
    <citation type="submission" date="2020-06" db="EMBL/GenBank/DDBJ databases">
        <authorList>
            <person name="Chuat V."/>
        </authorList>
    </citation>
    <scope>NUCLEOTIDE SEQUENCE [LARGE SCALE GENOMIC DNA]</scope>
    <source>
        <strain evidence="2">STH_CIRM_998</strain>
    </source>
</reference>
<organism evidence="2 3">
    <name type="scientific">Streptococcus thermophilus</name>
    <dbReference type="NCBI Taxonomy" id="1308"/>
    <lineage>
        <taxon>Bacteria</taxon>
        <taxon>Bacillati</taxon>
        <taxon>Bacillota</taxon>
        <taxon>Bacilli</taxon>
        <taxon>Lactobacillales</taxon>
        <taxon>Streptococcaceae</taxon>
        <taxon>Streptococcus</taxon>
    </lineage>
</organism>
<name>A0A7U7CA50_STRTR</name>
<dbReference type="EMBL" id="LR822027">
    <property type="protein sequence ID" value="CAD0152099.1"/>
    <property type="molecule type" value="Genomic_DNA"/>
</dbReference>
<keyword evidence="1" id="KW-0812">Transmembrane</keyword>